<evidence type="ECO:0000256" key="4">
    <source>
        <dbReference type="ARBA" id="ARBA00023136"/>
    </source>
</evidence>
<reference evidence="8" key="1">
    <citation type="submission" date="2020-01" db="EMBL/GenBank/DDBJ databases">
        <authorList>
            <consortium name="DOE Joint Genome Institute"/>
            <person name="Haridas S."/>
            <person name="Albert R."/>
            <person name="Binder M."/>
            <person name="Bloem J."/>
            <person name="Labutti K."/>
            <person name="Salamov A."/>
            <person name="Andreopoulos B."/>
            <person name="Baker S.E."/>
            <person name="Barry K."/>
            <person name="Bills G."/>
            <person name="Bluhm B.H."/>
            <person name="Cannon C."/>
            <person name="Castanera R."/>
            <person name="Culley D.E."/>
            <person name="Daum C."/>
            <person name="Ezra D."/>
            <person name="Gonzalez J.B."/>
            <person name="Henrissat B."/>
            <person name="Kuo A."/>
            <person name="Liang C."/>
            <person name="Lipzen A."/>
            <person name="Lutzoni F."/>
            <person name="Magnuson J."/>
            <person name="Mondo S."/>
            <person name="Nolan M."/>
            <person name="Ohm R."/>
            <person name="Pangilinan J."/>
            <person name="Park H.-J."/>
            <person name="Ramirez L."/>
            <person name="Alfaro M."/>
            <person name="Sun H."/>
            <person name="Tritt A."/>
            <person name="Yoshinaga Y."/>
            <person name="Zwiers L.-H."/>
            <person name="Turgeon B.G."/>
            <person name="Goodwin S.B."/>
            <person name="Spatafora J.W."/>
            <person name="Crous P.W."/>
            <person name="Grigoriev I.V."/>
        </authorList>
    </citation>
    <scope>NUCLEOTIDE SEQUENCE</scope>
    <source>
        <strain evidence="8">IPT5</strain>
    </source>
</reference>
<proteinExistence type="inferred from homology"/>
<evidence type="ECO:0000313" key="9">
    <source>
        <dbReference type="Proteomes" id="UP000799423"/>
    </source>
</evidence>
<dbReference type="InterPro" id="IPR052337">
    <property type="entry name" value="SAT4-like"/>
</dbReference>
<comment type="subcellular location">
    <subcellularLocation>
        <location evidence="1">Membrane</location>
        <topology evidence="1">Multi-pass membrane protein</topology>
    </subcellularLocation>
</comment>
<sequence length="322" mass="35297">MTRKLIRPVDGGISLIVVSSILIPLTLFPVALRLWSRHILRRHMEINDYLSIAGSTLAIANAILTIVAVLHGGIGYQQIDVTSVYPTFVKLIQASAILYAITSTIIKLSILHLYLVIFPLSSGIKYMAYTIMGITVCYCAGSVVAESLHCNPVTSHDLDKVEAVCTQQESLYFASIILNTVIDFIIFAMPMPVLWGLRVDRAKRISLVVIFGLGFFICIISALRIAAIERLDYKNFSHSVVSVTLYSVLEPCLGAMNACLPLLQPAVNRMASYKVFAVSMEGIPETPKTEELTCVESGQAEHKVEGFGQLDENLSGFVVVGR</sequence>
<dbReference type="AlphaFoldDB" id="A0A6A7B269"/>
<dbReference type="EMBL" id="MU006310">
    <property type="protein sequence ID" value="KAF2849616.1"/>
    <property type="molecule type" value="Genomic_DNA"/>
</dbReference>
<name>A0A6A7B269_9PLEO</name>
<dbReference type="Pfam" id="PF20684">
    <property type="entry name" value="Fung_rhodopsin"/>
    <property type="match status" value="1"/>
</dbReference>
<evidence type="ECO:0000256" key="2">
    <source>
        <dbReference type="ARBA" id="ARBA00022692"/>
    </source>
</evidence>
<evidence type="ECO:0000259" key="7">
    <source>
        <dbReference type="Pfam" id="PF20684"/>
    </source>
</evidence>
<dbReference type="InterPro" id="IPR049326">
    <property type="entry name" value="Rhodopsin_dom_fungi"/>
</dbReference>
<gene>
    <name evidence="8" type="ORF">T440DRAFT_398769</name>
</gene>
<feature type="transmembrane region" description="Helical" evidence="6">
    <location>
        <begin position="207"/>
        <end position="228"/>
    </location>
</feature>
<feature type="transmembrane region" description="Helical" evidence="6">
    <location>
        <begin position="171"/>
        <end position="195"/>
    </location>
</feature>
<keyword evidence="2 6" id="KW-0812">Transmembrane</keyword>
<feature type="transmembrane region" description="Helical" evidence="6">
    <location>
        <begin position="96"/>
        <end position="117"/>
    </location>
</feature>
<keyword evidence="4 6" id="KW-0472">Membrane</keyword>
<dbReference type="PANTHER" id="PTHR33048">
    <property type="entry name" value="PTH11-LIKE INTEGRAL MEMBRANE PROTEIN (AFU_ORTHOLOGUE AFUA_5G11245)"/>
    <property type="match status" value="1"/>
</dbReference>
<keyword evidence="9" id="KW-1185">Reference proteome</keyword>
<evidence type="ECO:0000256" key="6">
    <source>
        <dbReference type="SAM" id="Phobius"/>
    </source>
</evidence>
<feature type="domain" description="Rhodopsin" evidence="7">
    <location>
        <begin position="32"/>
        <end position="268"/>
    </location>
</feature>
<evidence type="ECO:0000256" key="1">
    <source>
        <dbReference type="ARBA" id="ARBA00004141"/>
    </source>
</evidence>
<evidence type="ECO:0000256" key="5">
    <source>
        <dbReference type="ARBA" id="ARBA00038359"/>
    </source>
</evidence>
<protein>
    <recommendedName>
        <fullName evidence="7">Rhodopsin domain-containing protein</fullName>
    </recommendedName>
</protein>
<comment type="similarity">
    <text evidence="5">Belongs to the SAT4 family.</text>
</comment>
<feature type="transmembrane region" description="Helical" evidence="6">
    <location>
        <begin position="12"/>
        <end position="35"/>
    </location>
</feature>
<dbReference type="OrthoDB" id="10017208at2759"/>
<feature type="transmembrane region" description="Helical" evidence="6">
    <location>
        <begin position="56"/>
        <end position="76"/>
    </location>
</feature>
<keyword evidence="3 6" id="KW-1133">Transmembrane helix</keyword>
<dbReference type="Proteomes" id="UP000799423">
    <property type="component" value="Unassembled WGS sequence"/>
</dbReference>
<evidence type="ECO:0000313" key="8">
    <source>
        <dbReference type="EMBL" id="KAF2849616.1"/>
    </source>
</evidence>
<feature type="transmembrane region" description="Helical" evidence="6">
    <location>
        <begin position="126"/>
        <end position="145"/>
    </location>
</feature>
<organism evidence="8 9">
    <name type="scientific">Plenodomus tracheiphilus IPT5</name>
    <dbReference type="NCBI Taxonomy" id="1408161"/>
    <lineage>
        <taxon>Eukaryota</taxon>
        <taxon>Fungi</taxon>
        <taxon>Dikarya</taxon>
        <taxon>Ascomycota</taxon>
        <taxon>Pezizomycotina</taxon>
        <taxon>Dothideomycetes</taxon>
        <taxon>Pleosporomycetidae</taxon>
        <taxon>Pleosporales</taxon>
        <taxon>Pleosporineae</taxon>
        <taxon>Leptosphaeriaceae</taxon>
        <taxon>Plenodomus</taxon>
    </lineage>
</organism>
<accession>A0A6A7B269</accession>
<evidence type="ECO:0000256" key="3">
    <source>
        <dbReference type="ARBA" id="ARBA00022989"/>
    </source>
</evidence>
<dbReference type="PANTHER" id="PTHR33048:SF57">
    <property type="entry name" value="INTEGRAL MEMBRANE PROTEIN-RELATED"/>
    <property type="match status" value="1"/>
</dbReference>
<dbReference type="GO" id="GO:0016020">
    <property type="term" value="C:membrane"/>
    <property type="evidence" value="ECO:0007669"/>
    <property type="project" value="UniProtKB-SubCell"/>
</dbReference>